<accession>A0A9W7T6G5</accession>
<sequence length="179" mass="19744">MQTVLASEGQLPRLCVCGNKISGKDTYQVCSACLGLEHCACFTLKSLCRRLARQASLSGEDPLMSASPASAVTLQVSIPVELPTKVTLSWEWLNIPWPTVVVETAKSRYEGKRLPRAKWAARQLLLIFPELLEEVAVTWKDKPLTEKVPIQGGTVLDLEGMEKDDLLRMPPMEPLVASL</sequence>
<organism evidence="1 2">
    <name type="scientific">Triplophysa rosa</name>
    <name type="common">Cave loach</name>
    <dbReference type="NCBI Taxonomy" id="992332"/>
    <lineage>
        <taxon>Eukaryota</taxon>
        <taxon>Metazoa</taxon>
        <taxon>Chordata</taxon>
        <taxon>Craniata</taxon>
        <taxon>Vertebrata</taxon>
        <taxon>Euteleostomi</taxon>
        <taxon>Actinopterygii</taxon>
        <taxon>Neopterygii</taxon>
        <taxon>Teleostei</taxon>
        <taxon>Ostariophysi</taxon>
        <taxon>Cypriniformes</taxon>
        <taxon>Nemacheilidae</taxon>
        <taxon>Triplophysa</taxon>
    </lineage>
</organism>
<gene>
    <name evidence="1" type="ORF">IRJ41_018919</name>
</gene>
<feature type="non-terminal residue" evidence="1">
    <location>
        <position position="179"/>
    </location>
</feature>
<dbReference type="EMBL" id="JAFHDT010000023">
    <property type="protein sequence ID" value="KAI7792538.1"/>
    <property type="molecule type" value="Genomic_DNA"/>
</dbReference>
<protein>
    <submittedName>
        <fullName evidence="1">Uncharacterized protein</fullName>
    </submittedName>
</protein>
<proteinExistence type="predicted"/>
<evidence type="ECO:0000313" key="1">
    <source>
        <dbReference type="EMBL" id="KAI7792538.1"/>
    </source>
</evidence>
<name>A0A9W7T6G5_TRIRA</name>
<keyword evidence="2" id="KW-1185">Reference proteome</keyword>
<evidence type="ECO:0000313" key="2">
    <source>
        <dbReference type="Proteomes" id="UP001059041"/>
    </source>
</evidence>
<reference evidence="1" key="1">
    <citation type="submission" date="2021-02" db="EMBL/GenBank/DDBJ databases">
        <title>Comparative genomics reveals that relaxation of natural selection precedes convergent phenotypic evolution of cavefish.</title>
        <authorList>
            <person name="Peng Z."/>
        </authorList>
    </citation>
    <scope>NUCLEOTIDE SEQUENCE</scope>
    <source>
        <tissue evidence="1">Muscle</tissue>
    </source>
</reference>
<comment type="caution">
    <text evidence="1">The sequence shown here is derived from an EMBL/GenBank/DDBJ whole genome shotgun (WGS) entry which is preliminary data.</text>
</comment>
<dbReference type="AlphaFoldDB" id="A0A9W7T6G5"/>
<dbReference type="Proteomes" id="UP001059041">
    <property type="component" value="Linkage Group LG23"/>
</dbReference>